<keyword evidence="10" id="KW-1185">Reference proteome</keyword>
<dbReference type="eggNOG" id="COG0531">
    <property type="taxonomic scope" value="Bacteria"/>
</dbReference>
<evidence type="ECO:0000313" key="9">
    <source>
        <dbReference type="EMBL" id="AFM43017.1"/>
    </source>
</evidence>
<evidence type="ECO:0000256" key="3">
    <source>
        <dbReference type="ARBA" id="ARBA00022448"/>
    </source>
</evidence>
<dbReference type="OrthoDB" id="1675410at2"/>
<evidence type="ECO:0000256" key="1">
    <source>
        <dbReference type="ARBA" id="ARBA00004141"/>
    </source>
</evidence>
<dbReference type="HOGENOM" id="CLU_047547_1_1_9"/>
<feature type="transmembrane region" description="Helical" evidence="8">
    <location>
        <begin position="183"/>
        <end position="204"/>
    </location>
</feature>
<evidence type="ECO:0000256" key="7">
    <source>
        <dbReference type="ARBA" id="ARBA00023136"/>
    </source>
</evidence>
<dbReference type="GO" id="GO:0016020">
    <property type="term" value="C:membrane"/>
    <property type="evidence" value="ECO:0007669"/>
    <property type="project" value="UniProtKB-SubCell"/>
</dbReference>
<feature type="transmembrane region" description="Helical" evidence="8">
    <location>
        <begin position="268"/>
        <end position="293"/>
    </location>
</feature>
<dbReference type="InterPro" id="IPR004761">
    <property type="entry name" value="Spore_GerAB"/>
</dbReference>
<evidence type="ECO:0000256" key="2">
    <source>
        <dbReference type="ARBA" id="ARBA00007998"/>
    </source>
</evidence>
<dbReference type="KEGG" id="dai:Desaci_4155"/>
<dbReference type="GO" id="GO:0009847">
    <property type="term" value="P:spore germination"/>
    <property type="evidence" value="ECO:0007669"/>
    <property type="project" value="InterPro"/>
</dbReference>
<dbReference type="PANTHER" id="PTHR34975">
    <property type="entry name" value="SPORE GERMINATION PROTEIN A2"/>
    <property type="match status" value="1"/>
</dbReference>
<evidence type="ECO:0000256" key="5">
    <source>
        <dbReference type="ARBA" id="ARBA00022692"/>
    </source>
</evidence>
<dbReference type="EMBL" id="CP003639">
    <property type="protein sequence ID" value="AFM43017.1"/>
    <property type="molecule type" value="Genomic_DNA"/>
</dbReference>
<gene>
    <name evidence="9" type="ordered locus">Desaci_4155</name>
</gene>
<dbReference type="Proteomes" id="UP000002892">
    <property type="component" value="Chromosome"/>
</dbReference>
<proteinExistence type="inferred from homology"/>
<evidence type="ECO:0000313" key="10">
    <source>
        <dbReference type="Proteomes" id="UP000002892"/>
    </source>
</evidence>
<dbReference type="RefSeq" id="WP_014829003.1">
    <property type="nucleotide sequence ID" value="NC_018068.1"/>
</dbReference>
<comment type="similarity">
    <text evidence="2">Belongs to the amino acid-polyamine-organocation (APC) superfamily. Spore germination protein (SGP) (TC 2.A.3.9) family.</text>
</comment>
<dbReference type="Pfam" id="PF03845">
    <property type="entry name" value="Spore_permease"/>
    <property type="match status" value="1"/>
</dbReference>
<keyword evidence="5 8" id="KW-0812">Transmembrane</keyword>
<dbReference type="STRING" id="646529.Desaci_4155"/>
<feature type="transmembrane region" description="Helical" evidence="8">
    <location>
        <begin position="335"/>
        <end position="354"/>
    </location>
</feature>
<evidence type="ECO:0000256" key="8">
    <source>
        <dbReference type="SAM" id="Phobius"/>
    </source>
</evidence>
<comment type="subcellular location">
    <subcellularLocation>
        <location evidence="1">Membrane</location>
        <topology evidence="1">Multi-pass membrane protein</topology>
    </subcellularLocation>
</comment>
<keyword evidence="4" id="KW-0309">Germination</keyword>
<sequence>MKPEQGKISSSQLMFLIAGLIQGSSLLVAFATKITKQNTWLVVLLGFAISLGLALIYVTLAQNFPEKNLIEINEIVYGKYLGNLISGLYIWFFFSIGSFNLRFVGDFSLTYLVPETPIIVILVMFAFICIWAVRSGIEVIGRLSGIFVIITLIEVITTSLLLIKQMKLTNFLPLFDLSLQDFIHGTHTMTSIPFGEIMIFLMIIPSVNKLNQVKSATLSGLCIGGFTVLFSTLRNTAVLGITATIMFSPSFEAVRLIDIAGVITRMEVLVASVLLITLFIKTSLLLYVTVLALAQLFRLRTYRPLVLPVCILMISFALLAFDSTMENALSAANDWPIVSIPFNFLFPLASLILIKIRRLHQGGGGK</sequence>
<dbReference type="NCBIfam" id="TIGR00912">
    <property type="entry name" value="2A0309"/>
    <property type="match status" value="1"/>
</dbReference>
<organism evidence="9 10">
    <name type="scientific">Desulfosporosinus acidiphilus (strain DSM 22704 / JCM 16185 / SJ4)</name>
    <dbReference type="NCBI Taxonomy" id="646529"/>
    <lineage>
        <taxon>Bacteria</taxon>
        <taxon>Bacillati</taxon>
        <taxon>Bacillota</taxon>
        <taxon>Clostridia</taxon>
        <taxon>Eubacteriales</taxon>
        <taxon>Desulfitobacteriaceae</taxon>
        <taxon>Desulfosporosinus</taxon>
    </lineage>
</organism>
<reference evidence="9 10" key="1">
    <citation type="journal article" date="2012" name="J. Bacteriol.">
        <title>Complete genome sequences of Desulfosporosinus orientis DSM765T, Desulfosporosinus youngiae DSM17734T, Desulfosporosinus meridiei DSM13257T, and Desulfosporosinus acidiphilus DSM22704T.</title>
        <authorList>
            <person name="Pester M."/>
            <person name="Brambilla E."/>
            <person name="Alazard D."/>
            <person name="Rattei T."/>
            <person name="Weinmaier T."/>
            <person name="Han J."/>
            <person name="Lucas S."/>
            <person name="Lapidus A."/>
            <person name="Cheng J.F."/>
            <person name="Goodwin L."/>
            <person name="Pitluck S."/>
            <person name="Peters L."/>
            <person name="Ovchinnikova G."/>
            <person name="Teshima H."/>
            <person name="Detter J.C."/>
            <person name="Han C.S."/>
            <person name="Tapia R."/>
            <person name="Land M.L."/>
            <person name="Hauser L."/>
            <person name="Kyrpides N.C."/>
            <person name="Ivanova N.N."/>
            <person name="Pagani I."/>
            <person name="Huntmann M."/>
            <person name="Wei C.L."/>
            <person name="Davenport K.W."/>
            <person name="Daligault H."/>
            <person name="Chain P.S."/>
            <person name="Chen A."/>
            <person name="Mavromatis K."/>
            <person name="Markowitz V."/>
            <person name="Szeto E."/>
            <person name="Mikhailova N."/>
            <person name="Pati A."/>
            <person name="Wagner M."/>
            <person name="Woyke T."/>
            <person name="Ollivier B."/>
            <person name="Klenk H.P."/>
            <person name="Spring S."/>
            <person name="Loy A."/>
        </authorList>
    </citation>
    <scope>NUCLEOTIDE SEQUENCE [LARGE SCALE GENOMIC DNA]</scope>
    <source>
        <strain evidence="10">DSM 22704 / JCM 16185 / SJ4</strain>
    </source>
</reference>
<protein>
    <submittedName>
        <fullName evidence="9">Spore germination protein, amino acid permease</fullName>
    </submittedName>
</protein>
<feature type="transmembrane region" description="Helical" evidence="8">
    <location>
        <begin position="12"/>
        <end position="34"/>
    </location>
</feature>
<dbReference type="PANTHER" id="PTHR34975:SF2">
    <property type="entry name" value="SPORE GERMINATION PROTEIN A2"/>
    <property type="match status" value="1"/>
</dbReference>
<feature type="transmembrane region" description="Helical" evidence="8">
    <location>
        <begin position="40"/>
        <end position="60"/>
    </location>
</feature>
<feature type="transmembrane region" description="Helical" evidence="8">
    <location>
        <begin position="111"/>
        <end position="133"/>
    </location>
</feature>
<feature type="transmembrane region" description="Helical" evidence="8">
    <location>
        <begin position="305"/>
        <end position="323"/>
    </location>
</feature>
<name>I4DB43_DESAJ</name>
<keyword evidence="7 8" id="KW-0472">Membrane</keyword>
<feature type="transmembrane region" description="Helical" evidence="8">
    <location>
        <begin position="216"/>
        <end position="248"/>
    </location>
</feature>
<dbReference type="AlphaFoldDB" id="I4DB43"/>
<feature type="transmembrane region" description="Helical" evidence="8">
    <location>
        <begin position="145"/>
        <end position="163"/>
    </location>
</feature>
<evidence type="ECO:0000256" key="6">
    <source>
        <dbReference type="ARBA" id="ARBA00022989"/>
    </source>
</evidence>
<accession>I4DB43</accession>
<evidence type="ECO:0000256" key="4">
    <source>
        <dbReference type="ARBA" id="ARBA00022544"/>
    </source>
</evidence>
<keyword evidence="3" id="KW-0813">Transport</keyword>
<keyword evidence="6 8" id="KW-1133">Transmembrane helix</keyword>
<feature type="transmembrane region" description="Helical" evidence="8">
    <location>
        <begin position="80"/>
        <end position="99"/>
    </location>
</feature>